<keyword evidence="5 10" id="KW-0552">Olfaction</keyword>
<keyword evidence="9 10" id="KW-0807">Transducer</keyword>
<evidence type="ECO:0000256" key="3">
    <source>
        <dbReference type="ARBA" id="ARBA00022606"/>
    </source>
</evidence>
<dbReference type="EMBL" id="MK558321">
    <property type="protein sequence ID" value="QEI46822.1"/>
    <property type="molecule type" value="mRNA"/>
</dbReference>
<dbReference type="InterPro" id="IPR004117">
    <property type="entry name" value="7tm6_olfct_rcpt"/>
</dbReference>
<evidence type="ECO:0000256" key="8">
    <source>
        <dbReference type="ARBA" id="ARBA00023170"/>
    </source>
</evidence>
<dbReference type="GO" id="GO:0005549">
    <property type="term" value="F:odorant binding"/>
    <property type="evidence" value="ECO:0007669"/>
    <property type="project" value="InterPro"/>
</dbReference>
<feature type="transmembrane region" description="Helical" evidence="10">
    <location>
        <begin position="20"/>
        <end position="38"/>
    </location>
</feature>
<evidence type="ECO:0000256" key="2">
    <source>
        <dbReference type="ARBA" id="ARBA00022475"/>
    </source>
</evidence>
<reference evidence="11" key="1">
    <citation type="submission" date="2019-02" db="EMBL/GenBank/DDBJ databases">
        <title>Identification of putative chemosensory receptor genes from the antennae of the great wax moth, Galleria mellonella.</title>
        <authorList>
            <person name="Liu S."/>
        </authorList>
    </citation>
    <scope>NUCLEOTIDE SEQUENCE</scope>
    <source>
        <strain evidence="11">HF</strain>
    </source>
</reference>
<keyword evidence="3 10" id="KW-0716">Sensory transduction</keyword>
<evidence type="ECO:0000313" key="13">
    <source>
        <dbReference type="RefSeq" id="XP_052755466.1"/>
    </source>
</evidence>
<keyword evidence="2" id="KW-1003">Cell membrane</keyword>
<evidence type="ECO:0000313" key="11">
    <source>
        <dbReference type="EMBL" id="QEI46822.1"/>
    </source>
</evidence>
<reference evidence="13" key="2">
    <citation type="submission" date="2025-05" db="UniProtKB">
        <authorList>
            <consortium name="RefSeq"/>
        </authorList>
    </citation>
    <scope>IDENTIFICATION</scope>
    <source>
        <tissue evidence="13">Whole larvae</tissue>
    </source>
</reference>
<evidence type="ECO:0000256" key="9">
    <source>
        <dbReference type="ARBA" id="ARBA00023224"/>
    </source>
</evidence>
<gene>
    <name evidence="13" type="primary">LOC113517971</name>
</gene>
<keyword evidence="7 10" id="KW-0472">Membrane</keyword>
<keyword evidence="4 10" id="KW-0812">Transmembrane</keyword>
<dbReference type="GO" id="GO:0007165">
    <property type="term" value="P:signal transduction"/>
    <property type="evidence" value="ECO:0007669"/>
    <property type="project" value="UniProtKB-KW"/>
</dbReference>
<keyword evidence="12" id="KW-1185">Reference proteome</keyword>
<comment type="similarity">
    <text evidence="10">Belongs to the insect chemoreceptor superfamily. Heteromeric odorant receptor channel (TC 1.A.69) family.</text>
</comment>
<dbReference type="GO" id="GO:0005886">
    <property type="term" value="C:plasma membrane"/>
    <property type="evidence" value="ECO:0007669"/>
    <property type="project" value="UniProtKB-SubCell"/>
</dbReference>
<dbReference type="OrthoDB" id="7476568at2759"/>
<dbReference type="KEGG" id="gmw:113517971"/>
<feature type="transmembrane region" description="Helical" evidence="10">
    <location>
        <begin position="310"/>
        <end position="329"/>
    </location>
</feature>
<evidence type="ECO:0000313" key="12">
    <source>
        <dbReference type="Proteomes" id="UP001652740"/>
    </source>
</evidence>
<dbReference type="PANTHER" id="PTHR21137">
    <property type="entry name" value="ODORANT RECEPTOR"/>
    <property type="match status" value="1"/>
</dbReference>
<sequence length="405" mass="46525">MESTDVTLRKSTKYVSRKITKFFISINKILVLYGLPIIWTHDFTLSKNSDRVSGLYRILSNILIIVFVAMEWGAFYTQNNLTEKQSSDRLMFCVTHPILVVYILNIEYYEKKIKVIMYKMMVTLKQSHNDVEVEKKLFKKCMFYSVTFFTSVALSVFFYGFDAYIQAHSGSTFTKTISAWPDVEDRSLAADVVRVVNYVILVILLTRVSGVYVLVVLLTICISHQYTNINTYFLSLSKIFNENLTQIEKEKKYERALIIGIDLHSQTMWCKRQCQSMFNVVFSFQIILNVMLLVLLMLQMTSSERTLMNAIPVVSTGVSLLCSTGFFMWNAGDITVEASSVATALYCSGWENCHVSTLRIRYLLLMTIRQGQKPEMLKALGLIPLSYDTYVSIVKASYSIFSVIY</sequence>
<name>A0A5C0E3Z5_GALME</name>
<comment type="subcellular location">
    <subcellularLocation>
        <location evidence="1 10">Cell membrane</location>
        <topology evidence="1 10">Multi-pass membrane protein</topology>
    </subcellularLocation>
</comment>
<evidence type="ECO:0000256" key="10">
    <source>
        <dbReference type="RuleBase" id="RU351113"/>
    </source>
</evidence>
<keyword evidence="6 10" id="KW-1133">Transmembrane helix</keyword>
<dbReference type="Pfam" id="PF02949">
    <property type="entry name" value="7tm_6"/>
    <property type="match status" value="1"/>
</dbReference>
<feature type="transmembrane region" description="Helical" evidence="10">
    <location>
        <begin position="195"/>
        <end position="222"/>
    </location>
</feature>
<proteinExistence type="evidence at transcript level"/>
<dbReference type="GO" id="GO:0004984">
    <property type="term" value="F:olfactory receptor activity"/>
    <property type="evidence" value="ECO:0007669"/>
    <property type="project" value="InterPro"/>
</dbReference>
<dbReference type="PANTHER" id="PTHR21137:SF35">
    <property type="entry name" value="ODORANT RECEPTOR 19A-RELATED"/>
    <property type="match status" value="1"/>
</dbReference>
<organism evidence="11">
    <name type="scientific">Galleria mellonella</name>
    <name type="common">Greater wax moth</name>
    <dbReference type="NCBI Taxonomy" id="7137"/>
    <lineage>
        <taxon>Eukaryota</taxon>
        <taxon>Metazoa</taxon>
        <taxon>Ecdysozoa</taxon>
        <taxon>Arthropoda</taxon>
        <taxon>Hexapoda</taxon>
        <taxon>Insecta</taxon>
        <taxon>Pterygota</taxon>
        <taxon>Neoptera</taxon>
        <taxon>Endopterygota</taxon>
        <taxon>Lepidoptera</taxon>
        <taxon>Glossata</taxon>
        <taxon>Ditrysia</taxon>
        <taxon>Pyraloidea</taxon>
        <taxon>Pyralidae</taxon>
        <taxon>Galleriinae</taxon>
        <taxon>Galleria</taxon>
    </lineage>
</organism>
<evidence type="ECO:0000256" key="1">
    <source>
        <dbReference type="ARBA" id="ARBA00004651"/>
    </source>
</evidence>
<dbReference type="AlphaFoldDB" id="A0A5C0E3Z5"/>
<evidence type="ECO:0000256" key="4">
    <source>
        <dbReference type="ARBA" id="ARBA00022692"/>
    </source>
</evidence>
<protein>
    <recommendedName>
        <fullName evidence="10">Odorant receptor</fullName>
    </recommendedName>
</protein>
<feature type="transmembrane region" description="Helical" evidence="10">
    <location>
        <begin position="58"/>
        <end position="77"/>
    </location>
</feature>
<dbReference type="RefSeq" id="XP_052755466.1">
    <property type="nucleotide sequence ID" value="XM_052899506.1"/>
</dbReference>
<accession>A0A5C0E3Z5</accession>
<feature type="transmembrane region" description="Helical" evidence="10">
    <location>
        <begin position="141"/>
        <end position="161"/>
    </location>
</feature>
<keyword evidence="8 10" id="KW-0675">Receptor</keyword>
<comment type="caution">
    <text evidence="10">Lacks conserved residue(s) required for the propagation of feature annotation.</text>
</comment>
<evidence type="ECO:0000256" key="7">
    <source>
        <dbReference type="ARBA" id="ARBA00023136"/>
    </source>
</evidence>
<evidence type="ECO:0000256" key="5">
    <source>
        <dbReference type="ARBA" id="ARBA00022725"/>
    </source>
</evidence>
<dbReference type="GeneID" id="113517971"/>
<evidence type="ECO:0000256" key="6">
    <source>
        <dbReference type="ARBA" id="ARBA00022989"/>
    </source>
</evidence>
<dbReference type="Proteomes" id="UP001652740">
    <property type="component" value="Unplaced"/>
</dbReference>
<feature type="transmembrane region" description="Helical" evidence="10">
    <location>
        <begin position="277"/>
        <end position="298"/>
    </location>
</feature>